<proteinExistence type="predicted"/>
<sequence>MSERLTIRFKPPISFVTNTAGNPVAQPTAAPPPPSKGQAQASRVDWTADEIEEDERMNDPHADSSDLDDDLQPVEVHRPRAQAHVAPLPSQLIIGEPKPAQAPTPVMYNVYINLYVVQFANDAAPAPRGRGAAAKKTQANAKQASPTTTVIDTIGPACVDIKADFTQFLSSLANVTEYRPNCFVISTMKWKPFKPDTKATLLPLTSDQGLEVLKNHILGLLKKEPDVPPCVFVHMERPRSQPGATVSITI</sequence>
<evidence type="ECO:0000313" key="3">
    <source>
        <dbReference type="Proteomes" id="UP000053477"/>
    </source>
</evidence>
<protein>
    <submittedName>
        <fullName evidence="2">Uncharacterized protein</fullName>
    </submittedName>
</protein>
<dbReference type="AlphaFoldDB" id="A0A0H2RFU6"/>
<organism evidence="2 3">
    <name type="scientific">Schizopora paradoxa</name>
    <dbReference type="NCBI Taxonomy" id="27342"/>
    <lineage>
        <taxon>Eukaryota</taxon>
        <taxon>Fungi</taxon>
        <taxon>Dikarya</taxon>
        <taxon>Basidiomycota</taxon>
        <taxon>Agaricomycotina</taxon>
        <taxon>Agaricomycetes</taxon>
        <taxon>Hymenochaetales</taxon>
        <taxon>Schizoporaceae</taxon>
        <taxon>Schizopora</taxon>
    </lineage>
</organism>
<feature type="region of interest" description="Disordered" evidence="1">
    <location>
        <begin position="1"/>
        <end position="70"/>
    </location>
</feature>
<feature type="compositionally biased region" description="Acidic residues" evidence="1">
    <location>
        <begin position="47"/>
        <end position="56"/>
    </location>
</feature>
<evidence type="ECO:0000256" key="1">
    <source>
        <dbReference type="SAM" id="MobiDB-lite"/>
    </source>
</evidence>
<evidence type="ECO:0000313" key="2">
    <source>
        <dbReference type="EMBL" id="KLO03811.1"/>
    </source>
</evidence>
<dbReference type="EMBL" id="KQ086998">
    <property type="protein sequence ID" value="KLO03811.1"/>
    <property type="molecule type" value="Genomic_DNA"/>
</dbReference>
<keyword evidence="3" id="KW-1185">Reference proteome</keyword>
<reference evidence="2 3" key="1">
    <citation type="submission" date="2015-04" db="EMBL/GenBank/DDBJ databases">
        <title>Complete genome sequence of Schizopora paradoxa KUC8140, a cosmopolitan wood degrader in East Asia.</title>
        <authorList>
            <consortium name="DOE Joint Genome Institute"/>
            <person name="Min B."/>
            <person name="Park H."/>
            <person name="Jang Y."/>
            <person name="Kim J.-J."/>
            <person name="Kim K.H."/>
            <person name="Pangilinan J."/>
            <person name="Lipzen A."/>
            <person name="Riley R."/>
            <person name="Grigoriev I.V."/>
            <person name="Spatafora J.W."/>
            <person name="Choi I.-G."/>
        </authorList>
    </citation>
    <scope>NUCLEOTIDE SEQUENCE [LARGE SCALE GENOMIC DNA]</scope>
    <source>
        <strain evidence="2 3">KUC8140</strain>
    </source>
</reference>
<dbReference type="Proteomes" id="UP000053477">
    <property type="component" value="Unassembled WGS sequence"/>
</dbReference>
<dbReference type="InParanoid" id="A0A0H2RFU6"/>
<accession>A0A0H2RFU6</accession>
<name>A0A0H2RFU6_9AGAM</name>
<gene>
    <name evidence="2" type="ORF">SCHPADRAFT_948299</name>
</gene>